<sequence>MVTRQESLTSGSMQAPDSSKTYVKENRNTLPTKSSRLQSQRSTPVKATSNDSINKTNATSSNKTIDFFFKTKRPSTAKKQATSNEQRLVPSIFNAEKMREIKKQLEIMKNREATTSKTHGRTDKTDKRRLNMKPVGVPGGAAKKKKLATDLAKKVNEAYLVNGKVYKAPKLPRPKQWATDRLYKFLWKRMEPKYKLSTRVRSEKFIKEFNEVTSLILRRKKYGSYKSELDALMKEMARLQIINTRNDFYNFCRDFMPYEFRAKVIPILLPGNEQTIPYDPAELHVPLLDE</sequence>
<keyword evidence="3" id="KW-1185">Reference proteome</keyword>
<dbReference type="OrthoDB" id="7490880at2759"/>
<dbReference type="InParanoid" id="E2BMK7"/>
<proteinExistence type="predicted"/>
<evidence type="ECO:0000313" key="2">
    <source>
        <dbReference type="EMBL" id="EFN83078.1"/>
    </source>
</evidence>
<protein>
    <submittedName>
        <fullName evidence="2">Uncharacterized protein</fullName>
    </submittedName>
</protein>
<dbReference type="Proteomes" id="UP000008237">
    <property type="component" value="Unassembled WGS sequence"/>
</dbReference>
<feature type="compositionally biased region" description="Polar residues" evidence="1">
    <location>
        <begin position="1"/>
        <end position="21"/>
    </location>
</feature>
<dbReference type="AlphaFoldDB" id="E2BMK7"/>
<organism evidence="3">
    <name type="scientific">Harpegnathos saltator</name>
    <name type="common">Jerdon's jumping ant</name>
    <dbReference type="NCBI Taxonomy" id="610380"/>
    <lineage>
        <taxon>Eukaryota</taxon>
        <taxon>Metazoa</taxon>
        <taxon>Ecdysozoa</taxon>
        <taxon>Arthropoda</taxon>
        <taxon>Hexapoda</taxon>
        <taxon>Insecta</taxon>
        <taxon>Pterygota</taxon>
        <taxon>Neoptera</taxon>
        <taxon>Endopterygota</taxon>
        <taxon>Hymenoptera</taxon>
        <taxon>Apocrita</taxon>
        <taxon>Aculeata</taxon>
        <taxon>Formicoidea</taxon>
        <taxon>Formicidae</taxon>
        <taxon>Ponerinae</taxon>
        <taxon>Ponerini</taxon>
        <taxon>Harpegnathos</taxon>
    </lineage>
</organism>
<dbReference type="STRING" id="610380.E2BMK7"/>
<reference evidence="2 3" key="1">
    <citation type="journal article" date="2010" name="Science">
        <title>Genomic comparison of the ants Camponotus floridanus and Harpegnathos saltator.</title>
        <authorList>
            <person name="Bonasio R."/>
            <person name="Zhang G."/>
            <person name="Ye C."/>
            <person name="Mutti N.S."/>
            <person name="Fang X."/>
            <person name="Qin N."/>
            <person name="Donahue G."/>
            <person name="Yang P."/>
            <person name="Li Q."/>
            <person name="Li C."/>
            <person name="Zhang P."/>
            <person name="Huang Z."/>
            <person name="Berger S.L."/>
            <person name="Reinberg D."/>
            <person name="Wang J."/>
            <person name="Liebig J."/>
        </authorList>
    </citation>
    <scope>NUCLEOTIDE SEQUENCE [LARGE SCALE GENOMIC DNA]</scope>
    <source>
        <strain evidence="2 3">R22 G/1</strain>
    </source>
</reference>
<accession>E2BMK7</accession>
<gene>
    <name evidence="2" type="ORF">EAI_00410</name>
</gene>
<feature type="compositionally biased region" description="Polar residues" evidence="1">
    <location>
        <begin position="28"/>
        <end position="59"/>
    </location>
</feature>
<feature type="region of interest" description="Disordered" evidence="1">
    <location>
        <begin position="1"/>
        <end position="59"/>
    </location>
</feature>
<dbReference type="EMBL" id="GL449234">
    <property type="protein sequence ID" value="EFN83078.1"/>
    <property type="molecule type" value="Genomic_DNA"/>
</dbReference>
<dbReference type="OMA" id="IKTREMA"/>
<evidence type="ECO:0000256" key="1">
    <source>
        <dbReference type="SAM" id="MobiDB-lite"/>
    </source>
</evidence>
<evidence type="ECO:0000313" key="3">
    <source>
        <dbReference type="Proteomes" id="UP000008237"/>
    </source>
</evidence>
<name>E2BMK7_HARSA</name>